<keyword evidence="4" id="KW-1185">Reference proteome</keyword>
<keyword evidence="2" id="KW-0472">Membrane</keyword>
<name>A0A0C2WBN0_SERVB</name>
<evidence type="ECO:0000256" key="1">
    <source>
        <dbReference type="SAM" id="MobiDB-lite"/>
    </source>
</evidence>
<protein>
    <recommendedName>
        <fullName evidence="5">Transmembrane protein</fullName>
    </recommendedName>
</protein>
<dbReference type="Proteomes" id="UP000054097">
    <property type="component" value="Unassembled WGS sequence"/>
</dbReference>
<keyword evidence="2" id="KW-1133">Transmembrane helix</keyword>
<dbReference type="STRING" id="933852.A0A0C2WBN0"/>
<evidence type="ECO:0008006" key="5">
    <source>
        <dbReference type="Google" id="ProtNLM"/>
    </source>
</evidence>
<organism evidence="3 4">
    <name type="scientific">Serendipita vermifera MAFF 305830</name>
    <dbReference type="NCBI Taxonomy" id="933852"/>
    <lineage>
        <taxon>Eukaryota</taxon>
        <taxon>Fungi</taxon>
        <taxon>Dikarya</taxon>
        <taxon>Basidiomycota</taxon>
        <taxon>Agaricomycotina</taxon>
        <taxon>Agaricomycetes</taxon>
        <taxon>Sebacinales</taxon>
        <taxon>Serendipitaceae</taxon>
        <taxon>Serendipita</taxon>
    </lineage>
</organism>
<sequence length="368" mass="37747">MTSNVTCGYTNSNWELNSRGETSCSVYAQIIGQCDPTFIIQDAPTSSTPPYTTPNNACGCNVVAYNLMAGCGWCQSNIPSGWWLTVSQWAGNCTNVQYNPTSLPASVSTASIDIPAWALVVPTGSTWEPAQASNVAVPPSSTGTTATPTGVNTNTRTNTPTGFTATGPFSGGDDAFVRNTTNVGTSVGIAFGVILGIWALTLIAMIAVYFTRQNKRKAWYGPMAAYYQGGNGQHPPNVPLMYQPGAPHPPPTTVGTPSSGLAAGYQPPPPDAGGYYPAGTPVTGYVPPPPDPSNYHGTPVGGQPAWNGGSNGVPSAYGGSGTANTNSVYGGTSTIYSGPYGGSQTHLGQGGGPTQGQPGGYRGHAEVY</sequence>
<feature type="compositionally biased region" description="Low complexity" evidence="1">
    <location>
        <begin position="136"/>
        <end position="161"/>
    </location>
</feature>
<proteinExistence type="predicted"/>
<dbReference type="HOGENOM" id="CLU_058674_0_0_1"/>
<keyword evidence="2" id="KW-0812">Transmembrane</keyword>
<evidence type="ECO:0000256" key="2">
    <source>
        <dbReference type="SAM" id="Phobius"/>
    </source>
</evidence>
<reference evidence="3 4" key="1">
    <citation type="submission" date="2014-04" db="EMBL/GenBank/DDBJ databases">
        <authorList>
            <consortium name="DOE Joint Genome Institute"/>
            <person name="Kuo A."/>
            <person name="Zuccaro A."/>
            <person name="Kohler A."/>
            <person name="Nagy L.G."/>
            <person name="Floudas D."/>
            <person name="Copeland A."/>
            <person name="Barry K.W."/>
            <person name="Cichocki N."/>
            <person name="Veneault-Fourrey C."/>
            <person name="LaButti K."/>
            <person name="Lindquist E.A."/>
            <person name="Lipzen A."/>
            <person name="Lundell T."/>
            <person name="Morin E."/>
            <person name="Murat C."/>
            <person name="Sun H."/>
            <person name="Tunlid A."/>
            <person name="Henrissat B."/>
            <person name="Grigoriev I.V."/>
            <person name="Hibbett D.S."/>
            <person name="Martin F."/>
            <person name="Nordberg H.P."/>
            <person name="Cantor M.N."/>
            <person name="Hua S.X."/>
        </authorList>
    </citation>
    <scope>NUCLEOTIDE SEQUENCE [LARGE SCALE GENOMIC DNA]</scope>
    <source>
        <strain evidence="3 4">MAFF 305830</strain>
    </source>
</reference>
<evidence type="ECO:0000313" key="4">
    <source>
        <dbReference type="Proteomes" id="UP000054097"/>
    </source>
</evidence>
<evidence type="ECO:0000313" key="3">
    <source>
        <dbReference type="EMBL" id="KIM23833.1"/>
    </source>
</evidence>
<accession>A0A0C2WBN0</accession>
<feature type="region of interest" description="Disordered" evidence="1">
    <location>
        <begin position="131"/>
        <end position="161"/>
    </location>
</feature>
<dbReference type="EMBL" id="KN824331">
    <property type="protein sequence ID" value="KIM23833.1"/>
    <property type="molecule type" value="Genomic_DNA"/>
</dbReference>
<dbReference type="OrthoDB" id="2576311at2759"/>
<reference evidence="4" key="2">
    <citation type="submission" date="2015-01" db="EMBL/GenBank/DDBJ databases">
        <title>Evolutionary Origins and Diversification of the Mycorrhizal Mutualists.</title>
        <authorList>
            <consortium name="DOE Joint Genome Institute"/>
            <consortium name="Mycorrhizal Genomics Consortium"/>
            <person name="Kohler A."/>
            <person name="Kuo A."/>
            <person name="Nagy L.G."/>
            <person name="Floudas D."/>
            <person name="Copeland A."/>
            <person name="Barry K.W."/>
            <person name="Cichocki N."/>
            <person name="Veneault-Fourrey C."/>
            <person name="LaButti K."/>
            <person name="Lindquist E.A."/>
            <person name="Lipzen A."/>
            <person name="Lundell T."/>
            <person name="Morin E."/>
            <person name="Murat C."/>
            <person name="Riley R."/>
            <person name="Ohm R."/>
            <person name="Sun H."/>
            <person name="Tunlid A."/>
            <person name="Henrissat B."/>
            <person name="Grigoriev I.V."/>
            <person name="Hibbett D.S."/>
            <person name="Martin F."/>
        </authorList>
    </citation>
    <scope>NUCLEOTIDE SEQUENCE [LARGE SCALE GENOMIC DNA]</scope>
    <source>
        <strain evidence="4">MAFF 305830</strain>
    </source>
</reference>
<gene>
    <name evidence="3" type="ORF">M408DRAFT_332115</name>
</gene>
<feature type="compositionally biased region" description="Gly residues" evidence="1">
    <location>
        <begin position="348"/>
        <end position="362"/>
    </location>
</feature>
<feature type="transmembrane region" description="Helical" evidence="2">
    <location>
        <begin position="187"/>
        <end position="210"/>
    </location>
</feature>
<dbReference type="AlphaFoldDB" id="A0A0C2WBN0"/>
<feature type="region of interest" description="Disordered" evidence="1">
    <location>
        <begin position="347"/>
        <end position="368"/>
    </location>
</feature>